<reference evidence="3" key="1">
    <citation type="journal article" date="2014" name="Front. Microbiol.">
        <title>High frequency of phylogenetically diverse reductive dehalogenase-homologous genes in deep subseafloor sedimentary metagenomes.</title>
        <authorList>
            <person name="Kawai M."/>
            <person name="Futagami T."/>
            <person name="Toyoda A."/>
            <person name="Takaki Y."/>
            <person name="Nishi S."/>
            <person name="Hori S."/>
            <person name="Arai W."/>
            <person name="Tsubouchi T."/>
            <person name="Morono Y."/>
            <person name="Uchiyama I."/>
            <person name="Ito T."/>
            <person name="Fujiyama A."/>
            <person name="Inagaki F."/>
            <person name="Takami H."/>
        </authorList>
    </citation>
    <scope>NUCLEOTIDE SEQUENCE</scope>
    <source>
        <strain evidence="3">Expedition CK06-06</strain>
    </source>
</reference>
<dbReference type="EMBL" id="BART01010706">
    <property type="protein sequence ID" value="GAG89942.1"/>
    <property type="molecule type" value="Genomic_DNA"/>
</dbReference>
<name>X1C9L1_9ZZZZ</name>
<evidence type="ECO:0000256" key="1">
    <source>
        <dbReference type="SAM" id="Coils"/>
    </source>
</evidence>
<gene>
    <name evidence="3" type="ORF">S01H4_23149</name>
</gene>
<comment type="caution">
    <text evidence="3">The sequence shown here is derived from an EMBL/GenBank/DDBJ whole genome shotgun (WGS) entry which is preliminary data.</text>
</comment>
<keyword evidence="1" id="KW-0175">Coiled coil</keyword>
<organism evidence="3">
    <name type="scientific">marine sediment metagenome</name>
    <dbReference type="NCBI Taxonomy" id="412755"/>
    <lineage>
        <taxon>unclassified sequences</taxon>
        <taxon>metagenomes</taxon>
        <taxon>ecological metagenomes</taxon>
    </lineage>
</organism>
<feature type="coiled-coil region" evidence="1">
    <location>
        <begin position="105"/>
        <end position="139"/>
    </location>
</feature>
<evidence type="ECO:0000313" key="3">
    <source>
        <dbReference type="EMBL" id="GAG89942.1"/>
    </source>
</evidence>
<feature type="non-terminal residue" evidence="3">
    <location>
        <position position="179"/>
    </location>
</feature>
<feature type="region of interest" description="Disordered" evidence="2">
    <location>
        <begin position="1"/>
        <end position="33"/>
    </location>
</feature>
<evidence type="ECO:0000256" key="2">
    <source>
        <dbReference type="SAM" id="MobiDB-lite"/>
    </source>
</evidence>
<dbReference type="AlphaFoldDB" id="X1C9L1"/>
<feature type="compositionally biased region" description="Basic and acidic residues" evidence="2">
    <location>
        <begin position="12"/>
        <end position="27"/>
    </location>
</feature>
<sequence>MNGINGGQFSKESQKTDEAKKEERQRQDATQFITDEPSVIKTEDVFAMLGEQIVKVANWKKISLSWQNQYKILRAGTIQLKTKYEGLVAANKQLTDSNAKYLEINKRLDSRITELNRALEESNKVARKFENDYIQLNSRFEGVISHNNKLNKAIEEYDIKINYKDSELEKLVNEVTRLK</sequence>
<protein>
    <submittedName>
        <fullName evidence="3">Uncharacterized protein</fullName>
    </submittedName>
</protein>
<accession>X1C9L1</accession>
<proteinExistence type="predicted"/>